<keyword evidence="3" id="KW-0964">Secreted</keyword>
<dbReference type="VEuPathDB" id="VectorBase:LDEU009860"/>
<proteinExistence type="inferred from homology"/>
<dbReference type="Proteomes" id="UP000288716">
    <property type="component" value="Unassembled WGS sequence"/>
</dbReference>
<dbReference type="EMBL" id="NCKV01009570">
    <property type="protein sequence ID" value="RWS22180.1"/>
    <property type="molecule type" value="Genomic_DNA"/>
</dbReference>
<evidence type="ECO:0000313" key="7">
    <source>
        <dbReference type="Proteomes" id="UP000288716"/>
    </source>
</evidence>
<evidence type="ECO:0000259" key="5">
    <source>
        <dbReference type="Pfam" id="PF00151"/>
    </source>
</evidence>
<dbReference type="SUPFAM" id="SSF53474">
    <property type="entry name" value="alpha/beta-Hydrolases"/>
    <property type="match status" value="1"/>
</dbReference>
<dbReference type="PANTHER" id="PTHR11610:SF185">
    <property type="entry name" value="LD47264P"/>
    <property type="match status" value="1"/>
</dbReference>
<sequence>ISALDPAELFFQYMPSEVRIDRSDAEFVDVIHSDAKSIFLLGLGMKQACGHVDFYPNGAEEHPGCSVSRVVTFLTSGLEEGFRRLVACNHQRAVDFFISSINTNKCEMVSYTCPNYELFEKGRCSFCGLNGEYCPVMGLKADTHINMTINKHPLTAYLKTNSREPFCRKLSYPSCINVISNKSVAVIYYKIEIKLKKVDSSKDVEGSFDLQLFGENGKHQVLDSHE</sequence>
<dbReference type="OrthoDB" id="199913at2759"/>
<dbReference type="Gene3D" id="3.40.50.1820">
    <property type="entry name" value="alpha/beta hydrolase"/>
    <property type="match status" value="1"/>
</dbReference>
<evidence type="ECO:0000256" key="2">
    <source>
        <dbReference type="ARBA" id="ARBA00010701"/>
    </source>
</evidence>
<dbReference type="GO" id="GO:0016042">
    <property type="term" value="P:lipid catabolic process"/>
    <property type="evidence" value="ECO:0007669"/>
    <property type="project" value="TreeGrafter"/>
</dbReference>
<dbReference type="InterPro" id="IPR000734">
    <property type="entry name" value="TAG_lipase"/>
</dbReference>
<dbReference type="InterPro" id="IPR029058">
    <property type="entry name" value="AB_hydrolase_fold"/>
</dbReference>
<dbReference type="Pfam" id="PF00151">
    <property type="entry name" value="Lipase"/>
    <property type="match status" value="1"/>
</dbReference>
<dbReference type="GO" id="GO:0005615">
    <property type="term" value="C:extracellular space"/>
    <property type="evidence" value="ECO:0007669"/>
    <property type="project" value="TreeGrafter"/>
</dbReference>
<accession>A0A443S3R9</accession>
<dbReference type="InterPro" id="IPR013818">
    <property type="entry name" value="Lipase"/>
</dbReference>
<keyword evidence="7" id="KW-1185">Reference proteome</keyword>
<evidence type="ECO:0000256" key="4">
    <source>
        <dbReference type="RuleBase" id="RU004262"/>
    </source>
</evidence>
<dbReference type="PANTHER" id="PTHR11610">
    <property type="entry name" value="LIPASE"/>
    <property type="match status" value="1"/>
</dbReference>
<feature type="domain" description="Lipase" evidence="5">
    <location>
        <begin position="1"/>
        <end position="166"/>
    </location>
</feature>
<dbReference type="AlphaFoldDB" id="A0A443S3R9"/>
<comment type="similarity">
    <text evidence="2 4">Belongs to the AB hydrolase superfamily. Lipase family.</text>
</comment>
<feature type="non-terminal residue" evidence="6">
    <location>
        <position position="1"/>
    </location>
</feature>
<dbReference type="GO" id="GO:0016298">
    <property type="term" value="F:lipase activity"/>
    <property type="evidence" value="ECO:0007669"/>
    <property type="project" value="InterPro"/>
</dbReference>
<organism evidence="6 7">
    <name type="scientific">Leptotrombidium deliense</name>
    <dbReference type="NCBI Taxonomy" id="299467"/>
    <lineage>
        <taxon>Eukaryota</taxon>
        <taxon>Metazoa</taxon>
        <taxon>Ecdysozoa</taxon>
        <taxon>Arthropoda</taxon>
        <taxon>Chelicerata</taxon>
        <taxon>Arachnida</taxon>
        <taxon>Acari</taxon>
        <taxon>Acariformes</taxon>
        <taxon>Trombidiformes</taxon>
        <taxon>Prostigmata</taxon>
        <taxon>Anystina</taxon>
        <taxon>Parasitengona</taxon>
        <taxon>Trombiculoidea</taxon>
        <taxon>Trombiculidae</taxon>
        <taxon>Leptotrombidium</taxon>
    </lineage>
</organism>
<name>A0A443S3R9_9ACAR</name>
<gene>
    <name evidence="6" type="ORF">B4U80_00577</name>
</gene>
<evidence type="ECO:0000256" key="1">
    <source>
        <dbReference type="ARBA" id="ARBA00004613"/>
    </source>
</evidence>
<reference evidence="6 7" key="1">
    <citation type="journal article" date="2018" name="Gigascience">
        <title>Genomes of trombidid mites reveal novel predicted allergens and laterally-transferred genes associated with secondary metabolism.</title>
        <authorList>
            <person name="Dong X."/>
            <person name="Chaisiri K."/>
            <person name="Xia D."/>
            <person name="Armstrong S.D."/>
            <person name="Fang Y."/>
            <person name="Donnelly M.J."/>
            <person name="Kadowaki T."/>
            <person name="McGarry J.W."/>
            <person name="Darby A.C."/>
            <person name="Makepeace B.L."/>
        </authorList>
    </citation>
    <scope>NUCLEOTIDE SEQUENCE [LARGE SCALE GENOMIC DNA]</scope>
    <source>
        <strain evidence="6">UoL-UT</strain>
    </source>
</reference>
<dbReference type="STRING" id="299467.A0A443S3R9"/>
<evidence type="ECO:0000256" key="3">
    <source>
        <dbReference type="ARBA" id="ARBA00022525"/>
    </source>
</evidence>
<protein>
    <submittedName>
        <fullName evidence="6">Pancreatic triacylglycerol lipase-like protein</fullName>
    </submittedName>
</protein>
<comment type="caution">
    <text evidence="6">The sequence shown here is derived from an EMBL/GenBank/DDBJ whole genome shotgun (WGS) entry which is preliminary data.</text>
</comment>
<evidence type="ECO:0000313" key="6">
    <source>
        <dbReference type="EMBL" id="RWS22180.1"/>
    </source>
</evidence>
<comment type="subcellular location">
    <subcellularLocation>
        <location evidence="1">Secreted</location>
    </subcellularLocation>
</comment>